<feature type="transmembrane region" description="Helical" evidence="1">
    <location>
        <begin position="229"/>
        <end position="249"/>
    </location>
</feature>
<feature type="transmembrane region" description="Helical" evidence="1">
    <location>
        <begin position="30"/>
        <end position="48"/>
    </location>
</feature>
<accession>A0A6I5KYW4</accession>
<feature type="transmembrane region" description="Helical" evidence="1">
    <location>
        <begin position="343"/>
        <end position="361"/>
    </location>
</feature>
<proteinExistence type="predicted"/>
<evidence type="ECO:0000313" key="3">
    <source>
        <dbReference type="Proteomes" id="UP000468707"/>
    </source>
</evidence>
<feature type="transmembrane region" description="Helical" evidence="1">
    <location>
        <begin position="78"/>
        <end position="95"/>
    </location>
</feature>
<keyword evidence="1" id="KW-0472">Membrane</keyword>
<keyword evidence="3" id="KW-1185">Reference proteome</keyword>
<feature type="transmembrane region" description="Helical" evidence="1">
    <location>
        <begin position="206"/>
        <end position="222"/>
    </location>
</feature>
<dbReference type="Proteomes" id="UP000468707">
    <property type="component" value="Unassembled WGS sequence"/>
</dbReference>
<gene>
    <name evidence="2" type="ORF">GTK07_04820</name>
</gene>
<name>A0A6I5KYW4_9FLAO</name>
<evidence type="ECO:0000256" key="1">
    <source>
        <dbReference type="SAM" id="Phobius"/>
    </source>
</evidence>
<dbReference type="EMBL" id="JAAAMI010000002">
    <property type="protein sequence ID" value="NDV42641.1"/>
    <property type="molecule type" value="Genomic_DNA"/>
</dbReference>
<organism evidence="2 3">
    <name type="scientific">Flagellimonas sediminis</name>
    <dbReference type="NCBI Taxonomy" id="2696468"/>
    <lineage>
        <taxon>Bacteria</taxon>
        <taxon>Pseudomonadati</taxon>
        <taxon>Bacteroidota</taxon>
        <taxon>Flavobacteriia</taxon>
        <taxon>Flavobacteriales</taxon>
        <taxon>Flavobacteriaceae</taxon>
        <taxon>Flagellimonas</taxon>
    </lineage>
</organism>
<reference evidence="2 3" key="1">
    <citation type="submission" date="2020-01" db="EMBL/GenBank/DDBJ databases">
        <title>Muricauda sediminis sp.nov. 40Bstr401.</title>
        <authorList>
            <person name="Xue Z."/>
            <person name="Zhu S."/>
            <person name="Ren N."/>
            <person name="Chen T."/>
            <person name="Chen X."/>
            <person name="Chen J."/>
            <person name="Yang J."/>
        </authorList>
    </citation>
    <scope>NUCLEOTIDE SEQUENCE [LARGE SCALE GENOMIC DNA]</scope>
    <source>
        <strain evidence="2 3">40Bstr401</strain>
    </source>
</reference>
<comment type="caution">
    <text evidence="2">The sequence shown here is derived from an EMBL/GenBank/DDBJ whole genome shotgun (WGS) entry which is preliminary data.</text>
</comment>
<evidence type="ECO:0008006" key="4">
    <source>
        <dbReference type="Google" id="ProtNLM"/>
    </source>
</evidence>
<feature type="transmembrane region" description="Helical" evidence="1">
    <location>
        <begin position="111"/>
        <end position="132"/>
    </location>
</feature>
<feature type="transmembrane region" description="Helical" evidence="1">
    <location>
        <begin position="152"/>
        <end position="173"/>
    </location>
</feature>
<dbReference type="AlphaFoldDB" id="A0A6I5KYW4"/>
<keyword evidence="1" id="KW-1133">Transmembrane helix</keyword>
<protein>
    <recommendedName>
        <fullName evidence="4">O-antigen ligase family protein</fullName>
    </recommendedName>
</protein>
<dbReference type="RefSeq" id="WP_163633615.1">
    <property type="nucleotide sequence ID" value="NZ_JAAAMI010000002.1"/>
</dbReference>
<feature type="transmembrane region" description="Helical" evidence="1">
    <location>
        <begin position="180"/>
        <end position="200"/>
    </location>
</feature>
<feature type="transmembrane region" description="Helical" evidence="1">
    <location>
        <begin position="367"/>
        <end position="385"/>
    </location>
</feature>
<sequence length="406" mass="45880">MKALIHYFKHIGFIYLILLVIYLVNPYNKGFMAGYLILGLIYTNRKFVLGNLDKTYFILVVFSFVYAAFYYFNLEQGMQWLIIYATFPPVFYLLGKKMVPEMEDTKSMGQLLIFLGIAYSLTGILSVGTNLLEGGFVQLGRSIADFWSGQERLATAMGSYFVFNMSIPGLLIVAKRRLSLIAKLALIGVFILSLLCVFRLGSRTQMALALIGILIGIAYRIKSQNLISNFKFVLVLVVLVILGINYISIDLDADYLSSLGQRLQESDNAGSAGGRTERWSKSLINLFEKPLGWPVEEFGYSHNMWFDAARNGTVISFVLLTIFTVVSIKNIIRALKVNKKATFLNSIILIFNIVIFLQFFVEPALESLYILFAFYCLIQGFINKYTENILEMDNNNVSVSIPNQVS</sequence>
<keyword evidence="1" id="KW-0812">Transmembrane</keyword>
<feature type="transmembrane region" description="Helical" evidence="1">
    <location>
        <begin position="55"/>
        <end position="72"/>
    </location>
</feature>
<evidence type="ECO:0000313" key="2">
    <source>
        <dbReference type="EMBL" id="NDV42641.1"/>
    </source>
</evidence>
<feature type="transmembrane region" description="Helical" evidence="1">
    <location>
        <begin position="313"/>
        <end position="331"/>
    </location>
</feature>
<feature type="transmembrane region" description="Helical" evidence="1">
    <location>
        <begin position="7"/>
        <end position="24"/>
    </location>
</feature>